<evidence type="ECO:0000256" key="6">
    <source>
        <dbReference type="SAM" id="MobiDB-lite"/>
    </source>
</evidence>
<dbReference type="Pfam" id="PF15951">
    <property type="entry name" value="MITF_TFEB_C_3_N"/>
    <property type="match status" value="1"/>
</dbReference>
<dbReference type="InterPro" id="IPR031867">
    <property type="entry name" value="MiT/TFE_N"/>
</dbReference>
<dbReference type="GO" id="GO:0000981">
    <property type="term" value="F:DNA-binding transcription factor activity, RNA polymerase II-specific"/>
    <property type="evidence" value="ECO:0007669"/>
    <property type="project" value="TreeGrafter"/>
</dbReference>
<comment type="subcellular location">
    <subcellularLocation>
        <location evidence="1">Nucleus</location>
    </subcellularLocation>
</comment>
<dbReference type="Proteomes" id="UP000502823">
    <property type="component" value="Unassembled WGS sequence"/>
</dbReference>
<dbReference type="AlphaFoldDB" id="A0A6L2Q7D5"/>
<gene>
    <name evidence="8" type="ORF">Cfor_08840</name>
</gene>
<keyword evidence="3" id="KW-0238">DNA-binding</keyword>
<sequence length="355" mass="38441">MEVAFQPASTHPSGGPRSRISDECSILTTNEQLSEFEDIIQRMDRIMNEPVVTTASSYCGYSNTYSSSGNLTNSGTHLVVGNCVPNHQHCRSAPAAAGVAVDLHPAPETRSSWAGSPVASKEIPATVRVNIGIDEDLKMILEMDPSIIDVVAMDDNRQQQQVPAPAPPLPPLAPPPSDKVLGLPPWAGGTPTFKTATPTSRTQLKQQLMREQLQQQERREAELKQQQLERRAPSNTPALKVPVSIQSFDVPPQVLQVRTGLENPTKYHVIQKQKSQVRQYLSESFQQTIGPVSDDAHGTGDHPSGVVQVQSAPTVATVTVQNHHVIGASPENVLSPSLSSVATSTDEVTRLNYYS</sequence>
<dbReference type="PANTHER" id="PTHR45776:SF2">
    <property type="entry name" value="MIP04163P"/>
    <property type="match status" value="1"/>
</dbReference>
<feature type="region of interest" description="Disordered" evidence="6">
    <location>
        <begin position="157"/>
        <end position="239"/>
    </location>
</feature>
<reference evidence="9" key="1">
    <citation type="submission" date="2020-01" db="EMBL/GenBank/DDBJ databases">
        <title>Draft genome sequence of the Termite Coptotermes fromosanus.</title>
        <authorList>
            <person name="Itakura S."/>
            <person name="Yosikawa Y."/>
            <person name="Umezawa K."/>
        </authorList>
    </citation>
    <scope>NUCLEOTIDE SEQUENCE [LARGE SCALE GENOMIC DNA]</scope>
</reference>
<evidence type="ECO:0000256" key="1">
    <source>
        <dbReference type="ARBA" id="ARBA00004123"/>
    </source>
</evidence>
<keyword evidence="2" id="KW-0805">Transcription regulation</keyword>
<evidence type="ECO:0000259" key="7">
    <source>
        <dbReference type="Pfam" id="PF15951"/>
    </source>
</evidence>
<organism evidence="8 9">
    <name type="scientific">Coptotermes formosanus</name>
    <name type="common">Formosan subterranean termite</name>
    <dbReference type="NCBI Taxonomy" id="36987"/>
    <lineage>
        <taxon>Eukaryota</taxon>
        <taxon>Metazoa</taxon>
        <taxon>Ecdysozoa</taxon>
        <taxon>Arthropoda</taxon>
        <taxon>Hexapoda</taxon>
        <taxon>Insecta</taxon>
        <taxon>Pterygota</taxon>
        <taxon>Neoptera</taxon>
        <taxon>Polyneoptera</taxon>
        <taxon>Dictyoptera</taxon>
        <taxon>Blattodea</taxon>
        <taxon>Blattoidea</taxon>
        <taxon>Termitoidae</taxon>
        <taxon>Rhinotermitidae</taxon>
        <taxon>Coptotermes</taxon>
    </lineage>
</organism>
<evidence type="ECO:0000256" key="4">
    <source>
        <dbReference type="ARBA" id="ARBA00023163"/>
    </source>
</evidence>
<dbReference type="PANTHER" id="PTHR45776">
    <property type="entry name" value="MIP04163P"/>
    <property type="match status" value="1"/>
</dbReference>
<feature type="compositionally biased region" description="Low complexity" evidence="6">
    <location>
        <begin position="203"/>
        <end position="215"/>
    </location>
</feature>
<dbReference type="GO" id="GO:0005634">
    <property type="term" value="C:nucleus"/>
    <property type="evidence" value="ECO:0007669"/>
    <property type="project" value="UniProtKB-SubCell"/>
</dbReference>
<keyword evidence="9" id="KW-1185">Reference proteome</keyword>
<evidence type="ECO:0000313" key="9">
    <source>
        <dbReference type="Proteomes" id="UP000502823"/>
    </source>
</evidence>
<feature type="domain" description="MiT/TFE transcription factors N-terminal" evidence="7">
    <location>
        <begin position="201"/>
        <end position="337"/>
    </location>
</feature>
<evidence type="ECO:0000256" key="5">
    <source>
        <dbReference type="ARBA" id="ARBA00023242"/>
    </source>
</evidence>
<name>A0A6L2Q7D5_COPFO</name>
<feature type="compositionally biased region" description="Polar residues" evidence="6">
    <location>
        <begin position="192"/>
        <end position="202"/>
    </location>
</feature>
<dbReference type="InParanoid" id="A0A6L2Q7D5"/>
<keyword evidence="5" id="KW-0539">Nucleus</keyword>
<feature type="compositionally biased region" description="Pro residues" evidence="6">
    <location>
        <begin position="164"/>
        <end position="177"/>
    </location>
</feature>
<feature type="compositionally biased region" description="Basic and acidic residues" evidence="6">
    <location>
        <begin position="216"/>
        <end position="232"/>
    </location>
</feature>
<evidence type="ECO:0000256" key="3">
    <source>
        <dbReference type="ARBA" id="ARBA00023125"/>
    </source>
</evidence>
<dbReference type="OrthoDB" id="6242697at2759"/>
<proteinExistence type="predicted"/>
<evidence type="ECO:0000313" key="8">
    <source>
        <dbReference type="EMBL" id="GFG39860.1"/>
    </source>
</evidence>
<feature type="region of interest" description="Disordered" evidence="6">
    <location>
        <begin position="1"/>
        <end position="21"/>
    </location>
</feature>
<evidence type="ECO:0000256" key="2">
    <source>
        <dbReference type="ARBA" id="ARBA00023015"/>
    </source>
</evidence>
<comment type="caution">
    <text evidence="8">The sequence shown here is derived from an EMBL/GenBank/DDBJ whole genome shotgun (WGS) entry which is preliminary data.</text>
</comment>
<protein>
    <recommendedName>
        <fullName evidence="7">MiT/TFE transcription factors N-terminal domain-containing protein</fullName>
    </recommendedName>
</protein>
<keyword evidence="4" id="KW-0804">Transcription</keyword>
<accession>A0A6L2Q7D5</accession>
<dbReference type="EMBL" id="BLKM01001253">
    <property type="protein sequence ID" value="GFG39860.1"/>
    <property type="molecule type" value="Genomic_DNA"/>
</dbReference>
<dbReference type="GO" id="GO:0000978">
    <property type="term" value="F:RNA polymerase II cis-regulatory region sequence-specific DNA binding"/>
    <property type="evidence" value="ECO:0007669"/>
    <property type="project" value="TreeGrafter"/>
</dbReference>